<sequence>MKRTIALITLAYTLLLLYWMYIGFGRTHPQLPGYNYNVMPLHTIKLYFVHADSFPLKNWIVNIVGNIAVFAPFGLSVPYLLRMRLFSFICFFICVLFLLETFQLLLQRGSFDIDDILLNTVGALIGFAALQLIRKRVSV</sequence>
<accession>A0A6C0P9T4</accession>
<keyword evidence="1" id="KW-1133">Transmembrane helix</keyword>
<dbReference type="PANTHER" id="PTHR36834:SF1">
    <property type="entry name" value="INTEGRAL MEMBRANE PROTEIN"/>
    <property type="match status" value="1"/>
</dbReference>
<organism evidence="3 4">
    <name type="scientific">Paenibacillus rhizovicinus</name>
    <dbReference type="NCBI Taxonomy" id="2704463"/>
    <lineage>
        <taxon>Bacteria</taxon>
        <taxon>Bacillati</taxon>
        <taxon>Bacillota</taxon>
        <taxon>Bacilli</taxon>
        <taxon>Bacillales</taxon>
        <taxon>Paenibacillaceae</taxon>
        <taxon>Paenibacillus</taxon>
    </lineage>
</organism>
<protein>
    <submittedName>
        <fullName evidence="3">VanZ family protein</fullName>
    </submittedName>
</protein>
<keyword evidence="1" id="KW-0812">Transmembrane</keyword>
<evidence type="ECO:0000259" key="2">
    <source>
        <dbReference type="Pfam" id="PF04892"/>
    </source>
</evidence>
<dbReference type="RefSeq" id="WP_162645483.1">
    <property type="nucleotide sequence ID" value="NZ_CP048286.1"/>
</dbReference>
<keyword evidence="1" id="KW-0472">Membrane</keyword>
<dbReference type="InterPro" id="IPR006976">
    <property type="entry name" value="VanZ-like"/>
</dbReference>
<gene>
    <name evidence="3" type="ORF">GZH47_27965</name>
</gene>
<feature type="transmembrane region" description="Helical" evidence="1">
    <location>
        <begin position="59"/>
        <end position="80"/>
    </location>
</feature>
<proteinExistence type="predicted"/>
<dbReference type="AlphaFoldDB" id="A0A6C0P9T4"/>
<evidence type="ECO:0000313" key="4">
    <source>
        <dbReference type="Proteomes" id="UP000479114"/>
    </source>
</evidence>
<dbReference type="KEGG" id="prz:GZH47_27965"/>
<dbReference type="PANTHER" id="PTHR36834">
    <property type="entry name" value="MEMBRANE PROTEIN-RELATED"/>
    <property type="match status" value="1"/>
</dbReference>
<dbReference type="Proteomes" id="UP000479114">
    <property type="component" value="Chromosome"/>
</dbReference>
<dbReference type="Pfam" id="PF04892">
    <property type="entry name" value="VanZ"/>
    <property type="match status" value="1"/>
</dbReference>
<name>A0A6C0P9T4_9BACL</name>
<evidence type="ECO:0000313" key="3">
    <source>
        <dbReference type="EMBL" id="QHW35334.1"/>
    </source>
</evidence>
<dbReference type="EMBL" id="CP048286">
    <property type="protein sequence ID" value="QHW35334.1"/>
    <property type="molecule type" value="Genomic_DNA"/>
</dbReference>
<feature type="transmembrane region" description="Helical" evidence="1">
    <location>
        <begin position="116"/>
        <end position="133"/>
    </location>
</feature>
<dbReference type="InterPro" id="IPR053150">
    <property type="entry name" value="Teicoplanin_resist-assoc"/>
</dbReference>
<keyword evidence="4" id="KW-1185">Reference proteome</keyword>
<reference evidence="3 4" key="1">
    <citation type="submission" date="2020-02" db="EMBL/GenBank/DDBJ databases">
        <title>Paenibacillus sp. nov., isolated from rhizosphere soil of tomato.</title>
        <authorList>
            <person name="Weon H.-Y."/>
            <person name="Lee S.A."/>
        </authorList>
    </citation>
    <scope>NUCLEOTIDE SEQUENCE [LARGE SCALE GENOMIC DNA]</scope>
    <source>
        <strain evidence="3 4">14171R-81</strain>
    </source>
</reference>
<feature type="domain" description="VanZ-like" evidence="2">
    <location>
        <begin position="14"/>
        <end position="133"/>
    </location>
</feature>
<evidence type="ECO:0000256" key="1">
    <source>
        <dbReference type="SAM" id="Phobius"/>
    </source>
</evidence>
<feature type="transmembrane region" description="Helical" evidence="1">
    <location>
        <begin position="85"/>
        <end position="104"/>
    </location>
</feature>